<keyword evidence="2" id="KW-1185">Reference proteome</keyword>
<evidence type="ECO:0000313" key="1">
    <source>
        <dbReference type="EMBL" id="RBL90404.1"/>
    </source>
</evidence>
<comment type="caution">
    <text evidence="1">The sequence shown here is derived from an EMBL/GenBank/DDBJ whole genome shotgun (WGS) entry which is preliminary data.</text>
</comment>
<accession>A0A365XXH2</accession>
<proteinExistence type="predicted"/>
<protein>
    <submittedName>
        <fullName evidence="1">Uncharacterized protein</fullName>
    </submittedName>
</protein>
<dbReference type="EMBL" id="QFFJ01000002">
    <property type="protein sequence ID" value="RBL90404.1"/>
    <property type="molecule type" value="Genomic_DNA"/>
</dbReference>
<evidence type="ECO:0000313" key="2">
    <source>
        <dbReference type="Proteomes" id="UP000253410"/>
    </source>
</evidence>
<dbReference type="Proteomes" id="UP000253410">
    <property type="component" value="Unassembled WGS sequence"/>
</dbReference>
<sequence>MLAAACIRLKDKAFEEPCPVMLPIISGYHLFCVVVKIKMPLKSECARKIFGNPLWRAACRSGAEKAVTIYYLVTIAEEEELHVAWWKQLIR</sequence>
<gene>
    <name evidence="1" type="ORF">DF182_28490</name>
</gene>
<reference evidence="1 2" key="1">
    <citation type="submission" date="2018-05" db="EMBL/GenBank/DDBJ databases">
        <title>Chitinophaga sp. K3CV102501T nov., isolated from isolated from a monsoon evergreen broad-leaved forest soil.</title>
        <authorList>
            <person name="Lv Y."/>
        </authorList>
    </citation>
    <scope>NUCLEOTIDE SEQUENCE [LARGE SCALE GENOMIC DNA]</scope>
    <source>
        <strain evidence="1 2">GDMCC 1.1325</strain>
    </source>
</reference>
<dbReference type="AlphaFoldDB" id="A0A365XXH2"/>
<name>A0A365XXH2_9BACT</name>
<organism evidence="1 2">
    <name type="scientific">Chitinophaga flava</name>
    <dbReference type="NCBI Taxonomy" id="2259036"/>
    <lineage>
        <taxon>Bacteria</taxon>
        <taxon>Pseudomonadati</taxon>
        <taxon>Bacteroidota</taxon>
        <taxon>Chitinophagia</taxon>
        <taxon>Chitinophagales</taxon>
        <taxon>Chitinophagaceae</taxon>
        <taxon>Chitinophaga</taxon>
    </lineage>
</organism>